<dbReference type="Gene3D" id="2.30.29.30">
    <property type="entry name" value="Pleckstrin-homology domain (PH domain)/Phosphotyrosine-binding domain (PTB)"/>
    <property type="match status" value="1"/>
</dbReference>
<protein>
    <recommendedName>
        <fullName evidence="3">Serine/threonine-protein phosphatase 4 regulatory subunit 3-like central domain-containing protein</fullName>
    </recommendedName>
</protein>
<dbReference type="InterPro" id="IPR016024">
    <property type="entry name" value="ARM-type_fold"/>
</dbReference>
<dbReference type="PANTHER" id="PTHR23318">
    <property type="entry name" value="ATP SYNTHASE GAMMA-RELATED"/>
    <property type="match status" value="1"/>
</dbReference>
<name>A0A196S7H6_BLAHN</name>
<sequence length="617" mass="70278">MDKNEPTDALENTTSCIAKLFYMKESDEWEEAYVGNCTVVKKTTGQWCILMCGIEEREDEVLMLKIDKCNKYEAYDEVLLLWKEMLCSYSLSFLDRKDRDSILHDIREAQKDMMQSGLAVAVNEKAALTLPPVSADTIQTILQTVSSSDISQKDSFHHILKDNDYKYFHDLLNLFPVLEASNNVEGIHNLMSVCKLIMDLGYDDVVEILFSESCYENLFGIMEYRPELATKGDYRNYFKTHAHFRNTMSQLNPSLLTLIHKLYRLLFYRDAIDPQPIEEIIPSSVTSLIASTISELVHQICTSESFVKEVLEGFDGENAHLSLRVVKELFEYCRNASVADQEALVRALEHTTNTLSAALFAFLSHHSDSPDLPLAFAIIEYRVLFAPTSFRQYAIDTSPSLLTLLCDFASTNTHDCIFTTMTVLRCLLITPTALPESRGYTQFVQAFYEQYAQLLLPPILNRMPEAEQVLSLLGELRDQHGTNIQFLLLKNNLFPAILGFLTAPQRSLHLACIQFMSVCLSSSLVWYPRFIIKRDYLKPILQYAEEHAGEDSAVMAAILHLVQVCCTSSCSELNVYIQTKVQECDRFRHMGIVEKLMSSKKRARDVSNDSAKCSHLE</sequence>
<reference evidence="4 5" key="1">
    <citation type="submission" date="2016-05" db="EMBL/GenBank/DDBJ databases">
        <title>Nuclear genome of Blastocystis sp. subtype 1 NandII.</title>
        <authorList>
            <person name="Gentekaki E."/>
            <person name="Curtis B."/>
            <person name="Stairs C."/>
            <person name="Eme L."/>
            <person name="Herman E."/>
            <person name="Klimes V."/>
            <person name="Arias M.C."/>
            <person name="Elias M."/>
            <person name="Hilliou F."/>
            <person name="Klute M."/>
            <person name="Malik S.-B."/>
            <person name="Pightling A."/>
            <person name="Rachubinski R."/>
            <person name="Salas D."/>
            <person name="Schlacht A."/>
            <person name="Suga H."/>
            <person name="Archibald J."/>
            <person name="Ball S.G."/>
            <person name="Clark G."/>
            <person name="Dacks J."/>
            <person name="Van Der Giezen M."/>
            <person name="Tsaousis A."/>
            <person name="Roger A."/>
        </authorList>
    </citation>
    <scope>NUCLEOTIDE SEQUENCE [LARGE SCALE GENOMIC DNA]</scope>
    <source>
        <strain evidence="5">ATCC 50177 / NandII</strain>
    </source>
</reference>
<dbReference type="InterPro" id="IPR006887">
    <property type="entry name" value="P4R3-like_central_dom"/>
</dbReference>
<dbReference type="InterPro" id="IPR011993">
    <property type="entry name" value="PH-like_dom_sf"/>
</dbReference>
<dbReference type="EMBL" id="LXWW01000567">
    <property type="protein sequence ID" value="OAO12027.1"/>
    <property type="molecule type" value="Genomic_DNA"/>
</dbReference>
<dbReference type="STRING" id="478820.A0A196S7H6"/>
<evidence type="ECO:0000256" key="2">
    <source>
        <dbReference type="ARBA" id="ARBA00023242"/>
    </source>
</evidence>
<comment type="subcellular location">
    <subcellularLocation>
        <location evidence="1">Nucleus</location>
    </subcellularLocation>
</comment>
<dbReference type="GO" id="GO:0030289">
    <property type="term" value="C:protein phosphatase 4 complex"/>
    <property type="evidence" value="ECO:0007669"/>
    <property type="project" value="TreeGrafter"/>
</dbReference>
<dbReference type="GO" id="GO:0072542">
    <property type="term" value="F:protein phosphatase activator activity"/>
    <property type="evidence" value="ECO:0007669"/>
    <property type="project" value="TreeGrafter"/>
</dbReference>
<dbReference type="Proteomes" id="UP000078348">
    <property type="component" value="Unassembled WGS sequence"/>
</dbReference>
<keyword evidence="5" id="KW-1185">Reference proteome</keyword>
<dbReference type="OrthoDB" id="27483at2759"/>
<dbReference type="SUPFAM" id="SSF48371">
    <property type="entry name" value="ARM repeat"/>
    <property type="match status" value="1"/>
</dbReference>
<organism evidence="4 5">
    <name type="scientific">Blastocystis sp. subtype 1 (strain ATCC 50177 / NandII)</name>
    <dbReference type="NCBI Taxonomy" id="478820"/>
    <lineage>
        <taxon>Eukaryota</taxon>
        <taxon>Sar</taxon>
        <taxon>Stramenopiles</taxon>
        <taxon>Bigyra</taxon>
        <taxon>Opalozoa</taxon>
        <taxon>Opalinata</taxon>
        <taxon>Blastocystidae</taxon>
        <taxon>Blastocystis</taxon>
    </lineage>
</organism>
<evidence type="ECO:0000313" key="5">
    <source>
        <dbReference type="Proteomes" id="UP000078348"/>
    </source>
</evidence>
<keyword evidence="2" id="KW-0539">Nucleus</keyword>
<evidence type="ECO:0000259" key="3">
    <source>
        <dbReference type="Pfam" id="PF04802"/>
    </source>
</evidence>
<feature type="domain" description="Serine/threonine-protein phosphatase 4 regulatory subunit 3-like central" evidence="3">
    <location>
        <begin position="138"/>
        <end position="597"/>
    </location>
</feature>
<evidence type="ECO:0000256" key="1">
    <source>
        <dbReference type="ARBA" id="ARBA00004123"/>
    </source>
</evidence>
<gene>
    <name evidence="4" type="ORF">AV274_6302</name>
</gene>
<proteinExistence type="predicted"/>
<dbReference type="Pfam" id="PF04802">
    <property type="entry name" value="PP4R3"/>
    <property type="match status" value="1"/>
</dbReference>
<dbReference type="AlphaFoldDB" id="A0A196S7H6"/>
<dbReference type="PANTHER" id="PTHR23318:SF0">
    <property type="entry name" value="SERINE_THREONINE-PROTEIN PHOSPHATASE 4 REGULATORY SUBUNIT 3"/>
    <property type="match status" value="1"/>
</dbReference>
<evidence type="ECO:0000313" key="4">
    <source>
        <dbReference type="EMBL" id="OAO12027.1"/>
    </source>
</evidence>
<dbReference type="InterPro" id="IPR051137">
    <property type="entry name" value="PP4R3-like"/>
</dbReference>
<dbReference type="GO" id="GO:0005654">
    <property type="term" value="C:nucleoplasm"/>
    <property type="evidence" value="ECO:0007669"/>
    <property type="project" value="TreeGrafter"/>
</dbReference>
<accession>A0A196S7H6</accession>
<comment type="caution">
    <text evidence="4">The sequence shown here is derived from an EMBL/GenBank/DDBJ whole genome shotgun (WGS) entry which is preliminary data.</text>
</comment>